<evidence type="ECO:0000313" key="2">
    <source>
        <dbReference type="EMBL" id="GGJ40718.1"/>
    </source>
</evidence>
<name>A0ABQ2D159_9DEIO</name>
<dbReference type="EMBL" id="BMOD01000010">
    <property type="protein sequence ID" value="GGJ40718.1"/>
    <property type="molecule type" value="Genomic_DNA"/>
</dbReference>
<keyword evidence="3" id="KW-1185">Reference proteome</keyword>
<dbReference type="SUPFAM" id="SSF55729">
    <property type="entry name" value="Acyl-CoA N-acyltransferases (Nat)"/>
    <property type="match status" value="1"/>
</dbReference>
<reference evidence="3" key="1">
    <citation type="journal article" date="2019" name="Int. J. Syst. Evol. Microbiol.">
        <title>The Global Catalogue of Microorganisms (GCM) 10K type strain sequencing project: providing services to taxonomists for standard genome sequencing and annotation.</title>
        <authorList>
            <consortium name="The Broad Institute Genomics Platform"/>
            <consortium name="The Broad Institute Genome Sequencing Center for Infectious Disease"/>
            <person name="Wu L."/>
            <person name="Ma J."/>
        </authorList>
    </citation>
    <scope>NUCLEOTIDE SEQUENCE [LARGE SCALE GENOMIC DNA]</scope>
    <source>
        <strain evidence="3">JCM 14370</strain>
    </source>
</reference>
<proteinExistence type="predicted"/>
<sequence length="204" mass="23073">MTLRIRLYCPDDLDALYDICLKTGNNGEDGTRLYRDPKVLGHYYAAPYGVLHPETCLVLEDEQGTCGYIVGTPDSQVFEERTEKEWWPALRNQYPLPDPTDQSPDARMIRAIHNGCPARQEAQLFPAHLHIDLLPRAQGGGNGKRLMLAFLQVLRNQGVKGVHLGVSKDNPRAVAFYHRMGFEVVREHEYGYQLGMHLAPQSES</sequence>
<evidence type="ECO:0000313" key="3">
    <source>
        <dbReference type="Proteomes" id="UP000632222"/>
    </source>
</evidence>
<gene>
    <name evidence="2" type="ORF">GCM10008938_28480</name>
</gene>
<evidence type="ECO:0000259" key="1">
    <source>
        <dbReference type="PROSITE" id="PS51186"/>
    </source>
</evidence>
<dbReference type="Gene3D" id="3.40.630.30">
    <property type="match status" value="1"/>
</dbReference>
<protein>
    <submittedName>
        <fullName evidence="2">N-acetyltransferase</fullName>
    </submittedName>
</protein>
<accession>A0ABQ2D159</accession>
<feature type="domain" description="N-acetyltransferase" evidence="1">
    <location>
        <begin position="3"/>
        <end position="201"/>
    </location>
</feature>
<dbReference type="InterPro" id="IPR016181">
    <property type="entry name" value="Acyl_CoA_acyltransferase"/>
</dbReference>
<comment type="caution">
    <text evidence="2">The sequence shown here is derived from an EMBL/GenBank/DDBJ whole genome shotgun (WGS) entry which is preliminary data.</text>
</comment>
<dbReference type="InterPro" id="IPR051822">
    <property type="entry name" value="Glycosyl_Hydrolase_84"/>
</dbReference>
<dbReference type="PROSITE" id="PS51186">
    <property type="entry name" value="GNAT"/>
    <property type="match status" value="1"/>
</dbReference>
<dbReference type="RefSeq" id="WP_189003366.1">
    <property type="nucleotide sequence ID" value="NZ_BMOD01000010.1"/>
</dbReference>
<dbReference type="Proteomes" id="UP000632222">
    <property type="component" value="Unassembled WGS sequence"/>
</dbReference>
<organism evidence="2 3">
    <name type="scientific">Deinococcus roseus</name>
    <dbReference type="NCBI Taxonomy" id="392414"/>
    <lineage>
        <taxon>Bacteria</taxon>
        <taxon>Thermotogati</taxon>
        <taxon>Deinococcota</taxon>
        <taxon>Deinococci</taxon>
        <taxon>Deinococcales</taxon>
        <taxon>Deinococcaceae</taxon>
        <taxon>Deinococcus</taxon>
    </lineage>
</organism>
<dbReference type="Pfam" id="PF00583">
    <property type="entry name" value="Acetyltransf_1"/>
    <property type="match status" value="1"/>
</dbReference>
<dbReference type="InterPro" id="IPR000182">
    <property type="entry name" value="GNAT_dom"/>
</dbReference>
<dbReference type="PANTHER" id="PTHR13170:SF16">
    <property type="entry name" value="PROTEIN O-GLCNACASE"/>
    <property type="match status" value="1"/>
</dbReference>
<dbReference type="PANTHER" id="PTHR13170">
    <property type="entry name" value="O-GLCNACASE"/>
    <property type="match status" value="1"/>
</dbReference>